<accession>E7RMR0</accession>
<comment type="subcellular location">
    <subcellularLocation>
        <location evidence="1 8">Cell outer membrane</location>
        <topology evidence="1 8">Multi-pass membrane protein</topology>
    </subcellularLocation>
</comment>
<dbReference type="PANTHER" id="PTHR30069">
    <property type="entry name" value="TONB-DEPENDENT OUTER MEMBRANE RECEPTOR"/>
    <property type="match status" value="1"/>
</dbReference>
<dbReference type="InterPro" id="IPR008969">
    <property type="entry name" value="CarboxyPept-like_regulatory"/>
</dbReference>
<dbReference type="InterPro" id="IPR039426">
    <property type="entry name" value="TonB-dep_rcpt-like"/>
</dbReference>
<keyword evidence="2 8" id="KW-0813">Transport</keyword>
<dbReference type="PROSITE" id="PS52016">
    <property type="entry name" value="TONB_DEPENDENT_REC_3"/>
    <property type="match status" value="1"/>
</dbReference>
<feature type="domain" description="Secretin/TonB short N-terminal" evidence="9">
    <location>
        <begin position="58"/>
        <end position="109"/>
    </location>
</feature>
<evidence type="ECO:0000256" key="4">
    <source>
        <dbReference type="ARBA" id="ARBA00022692"/>
    </source>
</evidence>
<name>E7RMR0_9BACT</name>
<dbReference type="eggNOG" id="COG1629">
    <property type="taxonomic scope" value="Bacteria"/>
</dbReference>
<dbReference type="SUPFAM" id="SSF49464">
    <property type="entry name" value="Carboxypeptidase regulatory domain-like"/>
    <property type="match status" value="1"/>
</dbReference>
<dbReference type="Pfam" id="PF13715">
    <property type="entry name" value="CarbopepD_reg_2"/>
    <property type="match status" value="1"/>
</dbReference>
<dbReference type="SUPFAM" id="SSF56935">
    <property type="entry name" value="Porins"/>
    <property type="match status" value="1"/>
</dbReference>
<dbReference type="AlphaFoldDB" id="E7RMR0"/>
<dbReference type="InterPro" id="IPR011662">
    <property type="entry name" value="Secretin/TonB_short_N"/>
</dbReference>
<dbReference type="SMART" id="SM00965">
    <property type="entry name" value="STN"/>
    <property type="match status" value="1"/>
</dbReference>
<evidence type="ECO:0000313" key="10">
    <source>
        <dbReference type="EMBL" id="EFZ38041.1"/>
    </source>
</evidence>
<dbReference type="HOGENOM" id="CLU_004317_2_0_10"/>
<comment type="caution">
    <text evidence="10">The sequence shown here is derived from an EMBL/GenBank/DDBJ whole genome shotgun (WGS) entry which is preliminary data.</text>
</comment>
<dbReference type="Proteomes" id="UP000005580">
    <property type="component" value="Unassembled WGS sequence"/>
</dbReference>
<dbReference type="InterPro" id="IPR023996">
    <property type="entry name" value="TonB-dep_OMP_SusC/RagA"/>
</dbReference>
<keyword evidence="4 8" id="KW-0812">Transmembrane</keyword>
<dbReference type="STRING" id="28134.SAMN05444288_0455"/>
<dbReference type="Gene3D" id="2.40.170.20">
    <property type="entry name" value="TonB-dependent receptor, beta-barrel domain"/>
    <property type="match status" value="1"/>
</dbReference>
<keyword evidence="3 8" id="KW-1134">Transmembrane beta strand</keyword>
<dbReference type="InterPro" id="IPR037066">
    <property type="entry name" value="Plug_dom_sf"/>
</dbReference>
<evidence type="ECO:0000256" key="7">
    <source>
        <dbReference type="ARBA" id="ARBA00023237"/>
    </source>
</evidence>
<dbReference type="EMBL" id="AEPE02000002">
    <property type="protein sequence ID" value="EFZ38041.1"/>
    <property type="molecule type" value="Genomic_DNA"/>
</dbReference>
<evidence type="ECO:0000256" key="2">
    <source>
        <dbReference type="ARBA" id="ARBA00022448"/>
    </source>
</evidence>
<evidence type="ECO:0000256" key="5">
    <source>
        <dbReference type="ARBA" id="ARBA00022729"/>
    </source>
</evidence>
<keyword evidence="11" id="KW-1185">Reference proteome</keyword>
<evidence type="ECO:0000256" key="6">
    <source>
        <dbReference type="ARBA" id="ARBA00023136"/>
    </source>
</evidence>
<dbReference type="InterPro" id="IPR036942">
    <property type="entry name" value="Beta-barrel_TonB_sf"/>
</dbReference>
<dbReference type="GO" id="GO:0009279">
    <property type="term" value="C:cell outer membrane"/>
    <property type="evidence" value="ECO:0007669"/>
    <property type="project" value="UniProtKB-SubCell"/>
</dbReference>
<reference evidence="10" key="1">
    <citation type="submission" date="2011-01" db="EMBL/GenBank/DDBJ databases">
        <authorList>
            <person name="Muzny D."/>
            <person name="Qin X."/>
            <person name="Buhay C."/>
            <person name="Dugan-Rocha S."/>
            <person name="Ding Y."/>
            <person name="Chen G."/>
            <person name="Hawes A."/>
            <person name="Holder M."/>
            <person name="Jhangiani S."/>
            <person name="Johnson A."/>
            <person name="Khan Z."/>
            <person name="Li Z."/>
            <person name="Liu W."/>
            <person name="Liu X."/>
            <person name="Perez L."/>
            <person name="Shen H."/>
            <person name="Wang Q."/>
            <person name="Watt J."/>
            <person name="Xi L."/>
            <person name="Xin Y."/>
            <person name="Zhou J."/>
            <person name="Deng J."/>
            <person name="Jiang H."/>
            <person name="Liu Y."/>
            <person name="Qu J."/>
            <person name="Song X.-Z."/>
            <person name="Zhang L."/>
            <person name="Villasana D."/>
            <person name="Johnson A."/>
            <person name="Liu J."/>
            <person name="Liyanage D."/>
            <person name="Lorensuhewa L."/>
            <person name="Robinson T."/>
            <person name="Song A."/>
            <person name="Song B.-B."/>
            <person name="Dinh H."/>
            <person name="Thornton R."/>
            <person name="Coyle M."/>
            <person name="Francisco L."/>
            <person name="Jackson L."/>
            <person name="Javaid M."/>
            <person name="Korchina V."/>
            <person name="Kovar C."/>
            <person name="Mata R."/>
            <person name="Mathew T."/>
            <person name="Ngo R."/>
            <person name="Nguyen L."/>
            <person name="Nguyen N."/>
            <person name="Okwuonu G."/>
            <person name="Ongeri F."/>
            <person name="Pham C."/>
            <person name="Simmons D."/>
            <person name="Wilczek-Boney K."/>
            <person name="Hale W."/>
            <person name="Jakkamsetti A."/>
            <person name="Pham P."/>
            <person name="Ruth R."/>
            <person name="San Lucas F."/>
            <person name="Warren J."/>
            <person name="Zhang J."/>
            <person name="Zhao Z."/>
            <person name="Zhou C."/>
            <person name="Zhu D."/>
            <person name="Lee S."/>
            <person name="Bess C."/>
            <person name="Blankenburg K."/>
            <person name="Forbes L."/>
            <person name="Fu Q."/>
            <person name="Gubbala S."/>
            <person name="Hirani K."/>
            <person name="Jayaseelan J.C."/>
            <person name="Lara F."/>
            <person name="Munidasa M."/>
            <person name="Palculict T."/>
            <person name="Patil S."/>
            <person name="Pu L.-L."/>
            <person name="Saada N."/>
            <person name="Tang L."/>
            <person name="Weissenberger G."/>
            <person name="Zhu Y."/>
            <person name="Hemphill L."/>
            <person name="Shang Y."/>
            <person name="Youmans B."/>
            <person name="Ayvaz T."/>
            <person name="Ross M."/>
            <person name="Santibanez J."/>
            <person name="Aqrawi P."/>
            <person name="Gross S."/>
            <person name="Joshi V."/>
            <person name="Fowler G."/>
            <person name="Nazareth L."/>
            <person name="Reid J."/>
            <person name="Worley K."/>
            <person name="Petrosino J."/>
            <person name="Highlander S."/>
            <person name="Gibbs R."/>
        </authorList>
    </citation>
    <scope>NUCLEOTIDE SEQUENCE [LARGE SCALE GENOMIC DNA]</scope>
    <source>
        <strain evidence="10">ATCC 33269</strain>
    </source>
</reference>
<evidence type="ECO:0000259" key="9">
    <source>
        <dbReference type="SMART" id="SM00965"/>
    </source>
</evidence>
<keyword evidence="7 8" id="KW-0998">Cell outer membrane</keyword>
<gene>
    <name evidence="10" type="ORF">HMPREF0663_10410</name>
</gene>
<dbReference type="Gene3D" id="2.60.40.1120">
    <property type="entry name" value="Carboxypeptidase-like, regulatory domain"/>
    <property type="match status" value="1"/>
</dbReference>
<evidence type="ECO:0000313" key="11">
    <source>
        <dbReference type="Proteomes" id="UP000005580"/>
    </source>
</evidence>
<dbReference type="InterPro" id="IPR012910">
    <property type="entry name" value="Plug_dom"/>
</dbReference>
<sequence>MKQYLTTFYNTIMCKRGITIVVLALLVSVTVPAQTIKLTSTKATMHTLIQAIEKQTNMSVDYSQNTIDLNKTVNVSSNSLSLQNLLAQMLRGTGLNYNISNRHIIITHNVNKVQQGNNTHKKEVKGRVVDASGEPLIGVSVKVKGTNNATVTDIDGNYSINANGNDVLEFSYVGFTPKEVKANSNNIDVSMSEDSKELTEVVVTALGIKREQKALSYNVQQIKGDDLSTNKDANFINSLNGKVAGVNINASSSGAGGASKVVMRGARSIGQSSNVLYVIDGVPMYNTGGEGDSEFGSNGTSEGIADINPEDIESMSVLTGAAAAALYGEKASNGAIVITTKKGSIGRTVFTISQSTEFSTAFRMPEFQNRYGTGSMLRNTGADSYSWGKLLNEANYRGYDPAKNYLKTGIMTTESFTLSTGTEKNQTFFSASALNSGGIIPNNKYNRYNFTVRNTTSMLNDRMTLDIGASYIIQNDRNMTNQGVYANPLVTAYLYPRGNDYNDMAMFERWNTQRRIYVQNWNDLISELVGQNPYWINYRNQRTNKKYRYMMNAGLSYKVTDWLNVAARIRIDNANNTYEQKYYGTTNTTLTDGSLNGYYGISKTNDKQTYGDVLATVHKNFFDERLSLNANIGASLSDLKSNSLGDSGPIREDLIPNVFTTTQIDAARLKPGQSGYHEQTKSLFGSLELGWASQYYLTLTARNDWPSMLAGPHSDKSSFFYPSVGASWIISETFKLPKAINYLKVRGSFASVGLSFPRNIANPKYPWNSNLKQWSSQTLYPMYTLKPERTDSWEVGLQTRLFKHFNLDVTLYSTKTYNQTFNPDISVSSGYSAIYIQTGNVSNKGIELALGYNNTWGDFSWSSNYTFSANKNKINELVRNYVHPETGAIINKDRLDVGGLGSAHFILKEGGSLGDLYSLVDIMRDSQGKVYKNTNVKDIKLGSVFPKCNMALRNDFAWKGLNFGFLLSARFGGIAYSATQAHLDNYGVSEATAKARDLGYVSINGGDNYVNPEVWYSTIGASDGIPQFYTYSATNIRLQEATIGYTFKKNLFFGIGDLTVSLIGRNLWMIYCKAPFDPETTATTGNYYQGIDRFMTPSTRNLGFNIKLKF</sequence>
<dbReference type="Gene3D" id="3.55.50.30">
    <property type="match status" value="1"/>
</dbReference>
<protein>
    <submittedName>
        <fullName evidence="10">TonB-linked outer membrane protein, SusC/RagA family</fullName>
    </submittedName>
</protein>
<keyword evidence="5" id="KW-0732">Signal</keyword>
<keyword evidence="6 8" id="KW-0472">Membrane</keyword>
<dbReference type="FunFam" id="2.60.40.1120:FF:000003">
    <property type="entry name" value="Outer membrane protein Omp121"/>
    <property type="match status" value="1"/>
</dbReference>
<evidence type="ECO:0000256" key="1">
    <source>
        <dbReference type="ARBA" id="ARBA00004571"/>
    </source>
</evidence>
<dbReference type="PANTHER" id="PTHR30069:SF29">
    <property type="entry name" value="HEMOGLOBIN AND HEMOGLOBIN-HAPTOGLOBIN-BINDING PROTEIN 1-RELATED"/>
    <property type="match status" value="1"/>
</dbReference>
<dbReference type="Pfam" id="PF07660">
    <property type="entry name" value="STN"/>
    <property type="match status" value="1"/>
</dbReference>
<dbReference type="GO" id="GO:0015344">
    <property type="term" value="F:siderophore uptake transmembrane transporter activity"/>
    <property type="evidence" value="ECO:0007669"/>
    <property type="project" value="TreeGrafter"/>
</dbReference>
<comment type="similarity">
    <text evidence="8">Belongs to the TonB-dependent receptor family.</text>
</comment>
<dbReference type="NCBIfam" id="TIGR04056">
    <property type="entry name" value="OMP_RagA_SusC"/>
    <property type="match status" value="1"/>
</dbReference>
<organism evidence="10 11">
    <name type="scientific">Hoylesella oralis ATCC 33269</name>
    <dbReference type="NCBI Taxonomy" id="873533"/>
    <lineage>
        <taxon>Bacteria</taxon>
        <taxon>Pseudomonadati</taxon>
        <taxon>Bacteroidota</taxon>
        <taxon>Bacteroidia</taxon>
        <taxon>Bacteroidales</taxon>
        <taxon>Prevotellaceae</taxon>
        <taxon>Hoylesella</taxon>
    </lineage>
</organism>
<dbReference type="Gene3D" id="2.170.130.10">
    <property type="entry name" value="TonB-dependent receptor, plug domain"/>
    <property type="match status" value="1"/>
</dbReference>
<evidence type="ECO:0000256" key="3">
    <source>
        <dbReference type="ARBA" id="ARBA00022452"/>
    </source>
</evidence>
<dbReference type="NCBIfam" id="TIGR04057">
    <property type="entry name" value="SusC_RagA_signa"/>
    <property type="match status" value="1"/>
</dbReference>
<dbReference type="Pfam" id="PF07715">
    <property type="entry name" value="Plug"/>
    <property type="match status" value="1"/>
</dbReference>
<proteinExistence type="inferred from homology"/>
<dbReference type="RefSeq" id="WP_004369106.1">
    <property type="nucleotide sequence ID" value="NZ_GL833119.1"/>
</dbReference>
<evidence type="ECO:0000256" key="8">
    <source>
        <dbReference type="PROSITE-ProRule" id="PRU01360"/>
    </source>
</evidence>
<dbReference type="InterPro" id="IPR023997">
    <property type="entry name" value="TonB-dep_OMP_SusC/RagA_CS"/>
</dbReference>
<dbReference type="GO" id="GO:0044718">
    <property type="term" value="P:siderophore transmembrane transport"/>
    <property type="evidence" value="ECO:0007669"/>
    <property type="project" value="TreeGrafter"/>
</dbReference>